<keyword evidence="2" id="KW-0285">Flavoprotein</keyword>
<feature type="domain" description="RsdA/BaiN/AoA(So)-like insert" evidence="5">
    <location>
        <begin position="193"/>
        <end position="360"/>
    </location>
</feature>
<dbReference type="InterPro" id="IPR023166">
    <property type="entry name" value="BaiN-like_dom_sf"/>
</dbReference>
<dbReference type="InterPro" id="IPR036188">
    <property type="entry name" value="FAD/NAD-bd_sf"/>
</dbReference>
<evidence type="ECO:0000256" key="2">
    <source>
        <dbReference type="ARBA" id="ARBA00022630"/>
    </source>
</evidence>
<evidence type="ECO:0000259" key="4">
    <source>
        <dbReference type="Pfam" id="PF03486"/>
    </source>
</evidence>
<feature type="domain" description="RsdA/BaiN/AoA(So)-like Rossmann fold-like" evidence="4">
    <location>
        <begin position="4"/>
        <end position="412"/>
    </location>
</feature>
<dbReference type="Pfam" id="PF03486">
    <property type="entry name" value="HI0933_like"/>
    <property type="match status" value="1"/>
</dbReference>
<accession>A0A5B8Z762</accession>
<dbReference type="SUPFAM" id="SSF51905">
    <property type="entry name" value="FAD/NAD(P)-binding domain"/>
    <property type="match status" value="1"/>
</dbReference>
<dbReference type="NCBIfam" id="TIGR00275">
    <property type="entry name" value="aminoacetone oxidase family FAD-binding enzyme"/>
    <property type="match status" value="1"/>
</dbReference>
<dbReference type="KEGG" id="bda:FSZ17_18020"/>
<dbReference type="InterPro" id="IPR004792">
    <property type="entry name" value="BaiN-like"/>
</dbReference>
<proteinExistence type="predicted"/>
<comment type="cofactor">
    <cofactor evidence="1">
        <name>FAD</name>
        <dbReference type="ChEBI" id="CHEBI:57692"/>
    </cofactor>
</comment>
<dbReference type="SUPFAM" id="SSF160996">
    <property type="entry name" value="HI0933 insert domain-like"/>
    <property type="match status" value="1"/>
</dbReference>
<dbReference type="PANTHER" id="PTHR42887">
    <property type="entry name" value="OS12G0638800 PROTEIN"/>
    <property type="match status" value="1"/>
</dbReference>
<name>A0A5B8Z762_CYTDA</name>
<dbReference type="PRINTS" id="PR00411">
    <property type="entry name" value="PNDRDTASEI"/>
</dbReference>
<protein>
    <submittedName>
        <fullName evidence="6">NAD(P)/FAD-dependent oxidoreductase</fullName>
    </submittedName>
</protein>
<dbReference type="AlphaFoldDB" id="A0A5B8Z762"/>
<sequence>MKYDVIVIGGGPSGLMAAIGAAEQKAKVLLIDKGDKLGRKLAISGGGRCNVTNKLPIDEIIKHIPGNGRFLYSAFSLFSNEDIITFFEKLGVRLKEEDHGRMFPVTDKAQSVVDALLQRLKHLKVDIKTNSPVQTVHYEDGRVKSVEMKNGETYETNSVVVAVGGKSVPHTGSTGDGYAWAKKAGHTITELFPTEVPVTSAAPFIKEKTLQGLSLRNVALSVLNPKGKAIITHKMDMIFTHFGVSGPAVLRCSQFVVKALKKWNLKEITMSIDAIPDKKEETLFQEINKQLKEEPKKSIKNLLKGILPERYLLFLLEQSDIDPGAQGATISNEKIKSFTKNCKQFQFNVNGTLSLDKAFVTGGGVSVKEIEPKTMASKLMEGLYFCGEILDIHGYTGGYNITSALVTGRLAGINAAL</sequence>
<dbReference type="InterPro" id="IPR057661">
    <property type="entry name" value="RsdA/BaiN/AoA(So)_Rossmann"/>
</dbReference>
<organism evidence="6 7">
    <name type="scientific">Cytobacillus dafuensis</name>
    <name type="common">Bacillus dafuensis</name>
    <dbReference type="NCBI Taxonomy" id="1742359"/>
    <lineage>
        <taxon>Bacteria</taxon>
        <taxon>Bacillati</taxon>
        <taxon>Bacillota</taxon>
        <taxon>Bacilli</taxon>
        <taxon>Bacillales</taxon>
        <taxon>Bacillaceae</taxon>
        <taxon>Cytobacillus</taxon>
    </lineage>
</organism>
<dbReference type="PANTHER" id="PTHR42887:SF2">
    <property type="entry name" value="OS12G0638800 PROTEIN"/>
    <property type="match status" value="1"/>
</dbReference>
<evidence type="ECO:0000256" key="3">
    <source>
        <dbReference type="ARBA" id="ARBA00022827"/>
    </source>
</evidence>
<dbReference type="OrthoDB" id="9773233at2"/>
<keyword evidence="7" id="KW-1185">Reference proteome</keyword>
<dbReference type="Gene3D" id="3.50.50.60">
    <property type="entry name" value="FAD/NAD(P)-binding domain"/>
    <property type="match status" value="1"/>
</dbReference>
<dbReference type="InterPro" id="IPR055178">
    <property type="entry name" value="RsdA/BaiN/AoA(So)-like_dom"/>
</dbReference>
<dbReference type="STRING" id="1742359.GCA_001439625_02774"/>
<keyword evidence="3" id="KW-0274">FAD</keyword>
<dbReference type="PRINTS" id="PR00368">
    <property type="entry name" value="FADPNR"/>
</dbReference>
<evidence type="ECO:0000256" key="1">
    <source>
        <dbReference type="ARBA" id="ARBA00001974"/>
    </source>
</evidence>
<dbReference type="RefSeq" id="WP_057772204.1">
    <property type="nucleotide sequence ID" value="NZ_CP042593.1"/>
</dbReference>
<dbReference type="EMBL" id="CP042593">
    <property type="protein sequence ID" value="QED49012.1"/>
    <property type="molecule type" value="Genomic_DNA"/>
</dbReference>
<dbReference type="Gene3D" id="1.10.8.260">
    <property type="entry name" value="HI0933 insert domain-like"/>
    <property type="match status" value="1"/>
</dbReference>
<dbReference type="Gene3D" id="2.40.30.10">
    <property type="entry name" value="Translation factors"/>
    <property type="match status" value="1"/>
</dbReference>
<dbReference type="Pfam" id="PF22780">
    <property type="entry name" value="HI0933_like_1st"/>
    <property type="match status" value="1"/>
</dbReference>
<evidence type="ECO:0000313" key="6">
    <source>
        <dbReference type="EMBL" id="QED49012.1"/>
    </source>
</evidence>
<reference evidence="7" key="1">
    <citation type="submission" date="2019-08" db="EMBL/GenBank/DDBJ databases">
        <authorList>
            <person name="Zheng X."/>
        </authorList>
    </citation>
    <scope>NUCLEOTIDE SEQUENCE [LARGE SCALE GENOMIC DNA]</scope>
    <source>
        <strain evidence="7">FJAT-25496</strain>
    </source>
</reference>
<evidence type="ECO:0000313" key="7">
    <source>
        <dbReference type="Proteomes" id="UP000321555"/>
    </source>
</evidence>
<dbReference type="Proteomes" id="UP000321555">
    <property type="component" value="Chromosome"/>
</dbReference>
<gene>
    <name evidence="6" type="ORF">FSZ17_18020</name>
</gene>
<evidence type="ECO:0000259" key="5">
    <source>
        <dbReference type="Pfam" id="PF22780"/>
    </source>
</evidence>